<gene>
    <name evidence="1" type="ORF">SAMN05216410_1790</name>
</gene>
<dbReference type="OrthoDB" id="5146175at2"/>
<dbReference type="STRING" id="1814289.SAMN05216410_1790"/>
<dbReference type="Pfam" id="PF13031">
    <property type="entry name" value="DUF3892"/>
    <property type="match status" value="1"/>
</dbReference>
<proteinExistence type="predicted"/>
<accession>A0A1G6L8L3</accession>
<dbReference type="InterPro" id="IPR024997">
    <property type="entry name" value="DUF3892"/>
</dbReference>
<protein>
    <recommendedName>
        <fullName evidence="3">DUF3892 domain-containing protein</fullName>
    </recommendedName>
</protein>
<dbReference type="RefSeq" id="WP_093182439.1">
    <property type="nucleotide sequence ID" value="NZ_FMYH01000002.1"/>
</dbReference>
<sequence>MRYIRAVHVDSPGTRNEHISSVKYTFSTSGAVFAATRDGVAAEIRAGHIYRTHNDQTGAEAPVIAATSMSGRPYITTIADGRESNNLLGLPRF</sequence>
<reference evidence="1 2" key="1">
    <citation type="submission" date="2016-09" db="EMBL/GenBank/DDBJ databases">
        <authorList>
            <person name="Capua I."/>
            <person name="De Benedictis P."/>
            <person name="Joannis T."/>
            <person name="Lombin L.H."/>
            <person name="Cattoli G."/>
        </authorList>
    </citation>
    <scope>NUCLEOTIDE SEQUENCE [LARGE SCALE GENOMIC DNA]</scope>
    <source>
        <strain evidence="1 2">ISLP-3</strain>
    </source>
</reference>
<evidence type="ECO:0000313" key="1">
    <source>
        <dbReference type="EMBL" id="SDC39473.1"/>
    </source>
</evidence>
<name>A0A1G6L8L3_9MICO</name>
<dbReference type="AlphaFoldDB" id="A0A1G6L8L3"/>
<dbReference type="EMBL" id="FMYH01000002">
    <property type="protein sequence ID" value="SDC39473.1"/>
    <property type="molecule type" value="Genomic_DNA"/>
</dbReference>
<keyword evidence="2" id="KW-1185">Reference proteome</keyword>
<evidence type="ECO:0008006" key="3">
    <source>
        <dbReference type="Google" id="ProtNLM"/>
    </source>
</evidence>
<evidence type="ECO:0000313" key="2">
    <source>
        <dbReference type="Proteomes" id="UP000199039"/>
    </source>
</evidence>
<dbReference type="Proteomes" id="UP000199039">
    <property type="component" value="Unassembled WGS sequence"/>
</dbReference>
<organism evidence="1 2">
    <name type="scientific">Sanguibacter gelidistatuariae</name>
    <dbReference type="NCBI Taxonomy" id="1814289"/>
    <lineage>
        <taxon>Bacteria</taxon>
        <taxon>Bacillati</taxon>
        <taxon>Actinomycetota</taxon>
        <taxon>Actinomycetes</taxon>
        <taxon>Micrococcales</taxon>
        <taxon>Sanguibacteraceae</taxon>
        <taxon>Sanguibacter</taxon>
    </lineage>
</organism>